<sequence>MHGRHRIMDAVPSHLAVREHLFAIVPNIKQVAGVEAPLLSSIRSDLGSCGRCHSILTAVNSKGECDDTPLFHHPGSSKSAVLTSDVRLCCGMQSL</sequence>
<protein>
    <submittedName>
        <fullName evidence="1">Uncharacterized protein</fullName>
    </submittedName>
</protein>
<evidence type="ECO:0000313" key="1">
    <source>
        <dbReference type="EMBL" id="KAI7800835.1"/>
    </source>
</evidence>
<dbReference type="EMBL" id="JAFHDT010000014">
    <property type="protein sequence ID" value="KAI7800835.1"/>
    <property type="molecule type" value="Genomic_DNA"/>
</dbReference>
<dbReference type="AlphaFoldDB" id="A0A9W7WJ20"/>
<organism evidence="1 2">
    <name type="scientific">Triplophysa rosa</name>
    <name type="common">Cave loach</name>
    <dbReference type="NCBI Taxonomy" id="992332"/>
    <lineage>
        <taxon>Eukaryota</taxon>
        <taxon>Metazoa</taxon>
        <taxon>Chordata</taxon>
        <taxon>Craniata</taxon>
        <taxon>Vertebrata</taxon>
        <taxon>Euteleostomi</taxon>
        <taxon>Actinopterygii</taxon>
        <taxon>Neopterygii</taxon>
        <taxon>Teleostei</taxon>
        <taxon>Ostariophysi</taxon>
        <taxon>Cypriniformes</taxon>
        <taxon>Nemacheilidae</taxon>
        <taxon>Triplophysa</taxon>
    </lineage>
</organism>
<name>A0A9W7WJ20_TRIRA</name>
<comment type="caution">
    <text evidence="1">The sequence shown here is derived from an EMBL/GenBank/DDBJ whole genome shotgun (WGS) entry which is preliminary data.</text>
</comment>
<dbReference type="Proteomes" id="UP001059041">
    <property type="component" value="Linkage Group LG14"/>
</dbReference>
<reference evidence="1" key="1">
    <citation type="submission" date="2021-02" db="EMBL/GenBank/DDBJ databases">
        <title>Comparative genomics reveals that relaxation of natural selection precedes convergent phenotypic evolution of cavefish.</title>
        <authorList>
            <person name="Peng Z."/>
        </authorList>
    </citation>
    <scope>NUCLEOTIDE SEQUENCE</scope>
    <source>
        <tissue evidence="1">Muscle</tissue>
    </source>
</reference>
<evidence type="ECO:0000313" key="2">
    <source>
        <dbReference type="Proteomes" id="UP001059041"/>
    </source>
</evidence>
<keyword evidence="2" id="KW-1185">Reference proteome</keyword>
<proteinExistence type="predicted"/>
<gene>
    <name evidence="1" type="ORF">IRJ41_013259</name>
</gene>
<accession>A0A9W7WJ20</accession>